<keyword evidence="2" id="KW-0560">Oxidoreductase</keyword>
<sequence>MSFNVAGRGALITGAASGIGLAASRSMLGKGLQSLVAYDLNPSLPDVAEELRKEFPGTEIITHVADVTDPTSLQAAFATPLDGGRALSIVSNNAGIGGADWEKTLAVDLSAVIMGTSMGLARFKKEAAGGVIVNVASMAGLAPMSFDPVYTAAKHGVVGYSRCFQHLIKKGIRVNCLCPAFTDTPLVQGLVDDPKFGPAGKMAIESLGGLIPMENVVSAFMGLVEDEDNNGAVMTVTNAHGIMPMKFPLDP</sequence>
<name>A0A9W7B6G2_9STRA</name>
<dbReference type="Gene3D" id="3.40.50.720">
    <property type="entry name" value="NAD(P)-binding Rossmann-like Domain"/>
    <property type="match status" value="1"/>
</dbReference>
<dbReference type="PRINTS" id="PR00080">
    <property type="entry name" value="SDRFAMILY"/>
</dbReference>
<organism evidence="4 5">
    <name type="scientific">Triparma verrucosa</name>
    <dbReference type="NCBI Taxonomy" id="1606542"/>
    <lineage>
        <taxon>Eukaryota</taxon>
        <taxon>Sar</taxon>
        <taxon>Stramenopiles</taxon>
        <taxon>Ochrophyta</taxon>
        <taxon>Bolidophyceae</taxon>
        <taxon>Parmales</taxon>
        <taxon>Triparmaceae</taxon>
        <taxon>Triparma</taxon>
    </lineage>
</organism>
<dbReference type="InterPro" id="IPR020904">
    <property type="entry name" value="Sc_DH/Rdtase_CS"/>
</dbReference>
<reference evidence="5" key="1">
    <citation type="journal article" date="2023" name="Commun. Biol.">
        <title>Genome analysis of Parmales, the sister group of diatoms, reveals the evolutionary specialization of diatoms from phago-mixotrophs to photoautotrophs.</title>
        <authorList>
            <person name="Ban H."/>
            <person name="Sato S."/>
            <person name="Yoshikawa S."/>
            <person name="Yamada K."/>
            <person name="Nakamura Y."/>
            <person name="Ichinomiya M."/>
            <person name="Sato N."/>
            <person name="Blanc-Mathieu R."/>
            <person name="Endo H."/>
            <person name="Kuwata A."/>
            <person name="Ogata H."/>
        </authorList>
    </citation>
    <scope>NUCLEOTIDE SEQUENCE [LARGE SCALE GENOMIC DNA]</scope>
    <source>
        <strain evidence="5">NIES 3699</strain>
    </source>
</reference>
<dbReference type="EMBL" id="BRXX01000041">
    <property type="protein sequence ID" value="GMH84717.1"/>
    <property type="molecule type" value="Genomic_DNA"/>
</dbReference>
<evidence type="ECO:0000256" key="1">
    <source>
        <dbReference type="ARBA" id="ARBA00006484"/>
    </source>
</evidence>
<keyword evidence="5" id="KW-1185">Reference proteome</keyword>
<comment type="similarity">
    <text evidence="1 3">Belongs to the short-chain dehydrogenases/reductases (SDR) family.</text>
</comment>
<evidence type="ECO:0000256" key="3">
    <source>
        <dbReference type="RuleBase" id="RU000363"/>
    </source>
</evidence>
<evidence type="ECO:0000313" key="5">
    <source>
        <dbReference type="Proteomes" id="UP001165160"/>
    </source>
</evidence>
<dbReference type="GO" id="GO:0016616">
    <property type="term" value="F:oxidoreductase activity, acting on the CH-OH group of donors, NAD or NADP as acceptor"/>
    <property type="evidence" value="ECO:0007669"/>
    <property type="project" value="TreeGrafter"/>
</dbReference>
<dbReference type="PROSITE" id="PS00061">
    <property type="entry name" value="ADH_SHORT"/>
    <property type="match status" value="1"/>
</dbReference>
<dbReference type="PANTHER" id="PTHR44229:SF4">
    <property type="entry name" value="15-HYDROXYPROSTAGLANDIN DEHYDROGENASE [NAD(+)]"/>
    <property type="match status" value="1"/>
</dbReference>
<dbReference type="InterPro" id="IPR002347">
    <property type="entry name" value="SDR_fam"/>
</dbReference>
<dbReference type="GO" id="GO:0005737">
    <property type="term" value="C:cytoplasm"/>
    <property type="evidence" value="ECO:0007669"/>
    <property type="project" value="TreeGrafter"/>
</dbReference>
<dbReference type="Pfam" id="PF00106">
    <property type="entry name" value="adh_short"/>
    <property type="match status" value="1"/>
</dbReference>
<dbReference type="PRINTS" id="PR00081">
    <property type="entry name" value="GDHRDH"/>
</dbReference>
<comment type="caution">
    <text evidence="4">The sequence shown here is derived from an EMBL/GenBank/DDBJ whole genome shotgun (WGS) entry which is preliminary data.</text>
</comment>
<dbReference type="AlphaFoldDB" id="A0A9W7B6G2"/>
<protein>
    <submittedName>
        <fullName evidence="4">Uncharacterized protein</fullName>
    </submittedName>
</protein>
<evidence type="ECO:0000256" key="2">
    <source>
        <dbReference type="ARBA" id="ARBA00023002"/>
    </source>
</evidence>
<gene>
    <name evidence="4" type="ORF">TrVE_jg5245</name>
</gene>
<proteinExistence type="inferred from homology"/>
<dbReference type="PANTHER" id="PTHR44229">
    <property type="entry name" value="15-HYDROXYPROSTAGLANDIN DEHYDROGENASE [NAD(+)]"/>
    <property type="match status" value="1"/>
</dbReference>
<dbReference type="InterPro" id="IPR036291">
    <property type="entry name" value="NAD(P)-bd_dom_sf"/>
</dbReference>
<evidence type="ECO:0000313" key="4">
    <source>
        <dbReference type="EMBL" id="GMH84717.1"/>
    </source>
</evidence>
<accession>A0A9W7B6G2</accession>
<dbReference type="Proteomes" id="UP001165160">
    <property type="component" value="Unassembled WGS sequence"/>
</dbReference>
<dbReference type="SUPFAM" id="SSF51735">
    <property type="entry name" value="NAD(P)-binding Rossmann-fold domains"/>
    <property type="match status" value="1"/>
</dbReference>